<gene>
    <name evidence="7" type="primary">FUNDC1</name>
    <name evidence="7" type="ORF">BGZ70_000219</name>
</gene>
<comment type="similarity">
    <text evidence="2">Belongs to the FUN14 family.</text>
</comment>
<keyword evidence="3 6" id="KW-0812">Transmembrane</keyword>
<name>A0A9P6IY77_MORAP</name>
<evidence type="ECO:0000256" key="3">
    <source>
        <dbReference type="ARBA" id="ARBA00022692"/>
    </source>
</evidence>
<evidence type="ECO:0000256" key="4">
    <source>
        <dbReference type="ARBA" id="ARBA00022989"/>
    </source>
</evidence>
<dbReference type="PANTHER" id="PTHR21346:SF10">
    <property type="entry name" value="TRANSMEMBRANE PROTEIN"/>
    <property type="match status" value="1"/>
</dbReference>
<dbReference type="PANTHER" id="PTHR21346">
    <property type="entry name" value="FUN14 DOMAIN CONTAINING"/>
    <property type="match status" value="1"/>
</dbReference>
<accession>A0A9P6IY77</accession>
<dbReference type="EMBL" id="JAAAHY010001037">
    <property type="protein sequence ID" value="KAF9953514.1"/>
    <property type="molecule type" value="Genomic_DNA"/>
</dbReference>
<keyword evidence="4 6" id="KW-1133">Transmembrane helix</keyword>
<keyword evidence="5 6" id="KW-0472">Membrane</keyword>
<evidence type="ECO:0000256" key="6">
    <source>
        <dbReference type="SAM" id="Phobius"/>
    </source>
</evidence>
<feature type="transmembrane region" description="Helical" evidence="6">
    <location>
        <begin position="119"/>
        <end position="142"/>
    </location>
</feature>
<organism evidence="7 8">
    <name type="scientific">Mortierella alpina</name>
    <name type="common">Oleaginous fungus</name>
    <name type="synonym">Mortierella renispora</name>
    <dbReference type="NCBI Taxonomy" id="64518"/>
    <lineage>
        <taxon>Eukaryota</taxon>
        <taxon>Fungi</taxon>
        <taxon>Fungi incertae sedis</taxon>
        <taxon>Mucoromycota</taxon>
        <taxon>Mortierellomycotina</taxon>
        <taxon>Mortierellomycetes</taxon>
        <taxon>Mortierellales</taxon>
        <taxon>Mortierellaceae</taxon>
        <taxon>Mortierella</taxon>
    </lineage>
</organism>
<dbReference type="AlphaFoldDB" id="A0A9P6IY77"/>
<proteinExistence type="inferred from homology"/>
<dbReference type="Pfam" id="PF04930">
    <property type="entry name" value="FUN14"/>
    <property type="match status" value="1"/>
</dbReference>
<comment type="caution">
    <text evidence="7">The sequence shown here is derived from an EMBL/GenBank/DDBJ whole genome shotgun (WGS) entry which is preliminary data.</text>
</comment>
<dbReference type="GO" id="GO:0016020">
    <property type="term" value="C:membrane"/>
    <property type="evidence" value="ECO:0007669"/>
    <property type="project" value="UniProtKB-SubCell"/>
</dbReference>
<evidence type="ECO:0000256" key="2">
    <source>
        <dbReference type="ARBA" id="ARBA00009160"/>
    </source>
</evidence>
<evidence type="ECO:0000313" key="7">
    <source>
        <dbReference type="EMBL" id="KAF9953514.1"/>
    </source>
</evidence>
<comment type="subcellular location">
    <subcellularLocation>
        <location evidence="1">Membrane</location>
    </subcellularLocation>
</comment>
<sequence>MSPPTAIRLFSIRITLSSVLGSNAIQAAFKRAGSGIAATSSGTLIGAGAATTCIFGPLIYSRSVVGLGLSSTSSSRYVAHCAASPNGYQKEPLINTKELTFGMAMGLCSGFLFKKLGKMMMLVVGLGFVSLQMLTSSGYVQVNWALIERRFKDQFDVDRDGKVTMNDAKHGFRWLMELLTRNFQFKSTFVGGFVMGFRYG</sequence>
<dbReference type="InterPro" id="IPR007014">
    <property type="entry name" value="FUN14"/>
</dbReference>
<evidence type="ECO:0000313" key="8">
    <source>
        <dbReference type="Proteomes" id="UP000738359"/>
    </source>
</evidence>
<protein>
    <submittedName>
        <fullName evidence="7">FUN14 domain-containing protein 1</fullName>
    </submittedName>
</protein>
<evidence type="ECO:0000256" key="1">
    <source>
        <dbReference type="ARBA" id="ARBA00004370"/>
    </source>
</evidence>
<reference evidence="7" key="1">
    <citation type="journal article" date="2020" name="Fungal Divers.">
        <title>Resolving the Mortierellaceae phylogeny through synthesis of multi-gene phylogenetics and phylogenomics.</title>
        <authorList>
            <person name="Vandepol N."/>
            <person name="Liber J."/>
            <person name="Desiro A."/>
            <person name="Na H."/>
            <person name="Kennedy M."/>
            <person name="Barry K."/>
            <person name="Grigoriev I.V."/>
            <person name="Miller A.N."/>
            <person name="O'Donnell K."/>
            <person name="Stajich J.E."/>
            <person name="Bonito G."/>
        </authorList>
    </citation>
    <scope>NUCLEOTIDE SEQUENCE</scope>
    <source>
        <strain evidence="7">CK1249</strain>
    </source>
</reference>
<dbReference type="OrthoDB" id="163794at2759"/>
<dbReference type="Proteomes" id="UP000738359">
    <property type="component" value="Unassembled WGS sequence"/>
</dbReference>
<evidence type="ECO:0000256" key="5">
    <source>
        <dbReference type="ARBA" id="ARBA00023136"/>
    </source>
</evidence>
<keyword evidence="8" id="KW-1185">Reference proteome</keyword>